<organism evidence="9 10">
    <name type="scientific">Catagonus wagneri</name>
    <name type="common">Chacoan peccary</name>
    <dbReference type="NCBI Taxonomy" id="51154"/>
    <lineage>
        <taxon>Eukaryota</taxon>
        <taxon>Metazoa</taxon>
        <taxon>Chordata</taxon>
        <taxon>Craniata</taxon>
        <taxon>Vertebrata</taxon>
        <taxon>Euteleostomi</taxon>
        <taxon>Mammalia</taxon>
        <taxon>Eutheria</taxon>
        <taxon>Laurasiatheria</taxon>
        <taxon>Artiodactyla</taxon>
        <taxon>Suina</taxon>
        <taxon>Tayassuidae</taxon>
        <taxon>Catagonus</taxon>
    </lineage>
</organism>
<evidence type="ECO:0000259" key="8">
    <source>
        <dbReference type="PROSITE" id="PS51184"/>
    </source>
</evidence>
<reference evidence="9" key="1">
    <citation type="submission" date="2025-08" db="UniProtKB">
        <authorList>
            <consortium name="Ensembl"/>
        </authorList>
    </citation>
    <scope>IDENTIFICATION</scope>
</reference>
<keyword evidence="2" id="KW-0963">Cytoplasm</keyword>
<name>A0A8C3YUP8_9CETA</name>
<feature type="region of interest" description="Disordered" evidence="7">
    <location>
        <begin position="396"/>
        <end position="421"/>
    </location>
</feature>
<dbReference type="GO" id="GO:0005737">
    <property type="term" value="C:cytoplasm"/>
    <property type="evidence" value="ECO:0007669"/>
    <property type="project" value="UniProtKB-SubCell"/>
</dbReference>
<keyword evidence="10" id="KW-1185">Reference proteome</keyword>
<proteinExistence type="predicted"/>
<evidence type="ECO:0000256" key="6">
    <source>
        <dbReference type="ARBA" id="ARBA00075071"/>
    </source>
</evidence>
<comment type="subunit">
    <text evidence="4">Interacts with CRYAB and HSPB1.</text>
</comment>
<dbReference type="FunFam" id="2.60.120.10:FF:000343">
    <property type="entry name" value="HSPB1-associated protein 1 isoform X3"/>
    <property type="match status" value="1"/>
</dbReference>
<dbReference type="Proteomes" id="UP000694540">
    <property type="component" value="Unplaced"/>
</dbReference>
<dbReference type="Gene3D" id="2.60.120.650">
    <property type="entry name" value="Cupin"/>
    <property type="match status" value="1"/>
</dbReference>
<dbReference type="SUPFAM" id="SSF51197">
    <property type="entry name" value="Clavaminate synthase-like"/>
    <property type="match status" value="1"/>
</dbReference>
<dbReference type="PROSITE" id="PS51184">
    <property type="entry name" value="JMJC"/>
    <property type="match status" value="1"/>
</dbReference>
<dbReference type="GeneTree" id="ENSGT00940000159893"/>
<gene>
    <name evidence="9" type="primary">HSPBAP1</name>
</gene>
<feature type="region of interest" description="Disordered" evidence="7">
    <location>
        <begin position="1"/>
        <end position="24"/>
    </location>
</feature>
<evidence type="ECO:0000256" key="5">
    <source>
        <dbReference type="ARBA" id="ARBA00070004"/>
    </source>
</evidence>
<accession>A0A8C3YUP8</accession>
<dbReference type="Pfam" id="PF13621">
    <property type="entry name" value="Cupin_8"/>
    <property type="match status" value="1"/>
</dbReference>
<dbReference type="InterPro" id="IPR013296">
    <property type="entry name" value="HSPB1-associated_protein_1"/>
</dbReference>
<comment type="function">
    <text evidence="3">May play a role in cellular stress response.</text>
</comment>
<dbReference type="PANTHER" id="PTHR12461:SF43">
    <property type="entry name" value="HSPB1-ASSOCIATED PROTEIN 1"/>
    <property type="match status" value="1"/>
</dbReference>
<evidence type="ECO:0000256" key="2">
    <source>
        <dbReference type="ARBA" id="ARBA00022490"/>
    </source>
</evidence>
<dbReference type="PANTHER" id="PTHR12461">
    <property type="entry name" value="HYPOXIA-INDUCIBLE FACTOR 1 ALPHA INHIBITOR-RELATED"/>
    <property type="match status" value="1"/>
</dbReference>
<protein>
    <recommendedName>
        <fullName evidence="5">HSPB1-associated protein 1</fullName>
    </recommendedName>
    <alternativeName>
        <fullName evidence="6">27 kDa heat shock protein-associated protein 1</fullName>
    </alternativeName>
</protein>
<evidence type="ECO:0000256" key="7">
    <source>
        <dbReference type="SAM" id="MobiDB-lite"/>
    </source>
</evidence>
<evidence type="ECO:0000313" key="10">
    <source>
        <dbReference type="Proteomes" id="UP000694540"/>
    </source>
</evidence>
<evidence type="ECO:0000256" key="3">
    <source>
        <dbReference type="ARBA" id="ARBA00037342"/>
    </source>
</evidence>
<evidence type="ECO:0000256" key="1">
    <source>
        <dbReference type="ARBA" id="ARBA00004496"/>
    </source>
</evidence>
<sequence>MAASPGAITDVVPGAGAGEEEGRHVKPFTPEKAKEIIMSLQQPAVFRNMVFDWPAQRWTARHLSEVLHGKQIRFRMGMKSTDTVPQFETRCSYIEATLEEFLTWNCDQSSVSEPFKDYDHSKFWAYADYKYFVSLFEDKTDIFQDVKWSDFGFPGRNGQESTLWIGSMGAHTPCHLDTYGCNLVFQVQGRKRWHLFPPEDTPFLYPTRIPYEESSVFSKINVVNPDLKRFPQFRKARRHVITLSPGQVLFVPRHWWHYVESIDPVTVSINSWVELEEDHQARVEEAITRVLVCALKTAENPHNPRAWLNPTEVEETSHEVNCRYLNGAVSAFLAHYRTSKVEGTQALRTNGENMIKEGSNVHSHLGAQQTGSHNLTLGIVKRETASPFGPDLVPVTPSSQEPASESGGIFESDGEDSAGKNEKHFGKLHYAKRQRMMSEHEDAAVEQITADCNLAPSQTLISTDDLLDCLVNPQVTRIVAQLLIQGRSW</sequence>
<dbReference type="AlphaFoldDB" id="A0A8C3YUP8"/>
<dbReference type="SMART" id="SM00558">
    <property type="entry name" value="JmjC"/>
    <property type="match status" value="1"/>
</dbReference>
<evidence type="ECO:0000256" key="4">
    <source>
        <dbReference type="ARBA" id="ARBA00062211"/>
    </source>
</evidence>
<dbReference type="InterPro" id="IPR041667">
    <property type="entry name" value="Cupin_8"/>
</dbReference>
<comment type="subcellular location">
    <subcellularLocation>
        <location evidence="1">Cytoplasm</location>
    </subcellularLocation>
</comment>
<feature type="domain" description="JmjC" evidence="8">
    <location>
        <begin position="124"/>
        <end position="288"/>
    </location>
</feature>
<dbReference type="FunFam" id="2.60.120.650:FF:000018">
    <property type="entry name" value="HSPB1-associated protein 1 homolog"/>
    <property type="match status" value="1"/>
</dbReference>
<dbReference type="Ensembl" id="ENSCWAT00000031000.1">
    <property type="protein sequence ID" value="ENSCWAP00000028601.1"/>
    <property type="gene ID" value="ENSCWAG00000021512.1"/>
</dbReference>
<dbReference type="PRINTS" id="PR01886">
    <property type="entry name" value="PASS1"/>
</dbReference>
<reference evidence="9" key="2">
    <citation type="submission" date="2025-09" db="UniProtKB">
        <authorList>
            <consortium name="Ensembl"/>
        </authorList>
    </citation>
    <scope>IDENTIFICATION</scope>
</reference>
<dbReference type="InterPro" id="IPR003347">
    <property type="entry name" value="JmjC_dom"/>
</dbReference>
<evidence type="ECO:0000313" key="9">
    <source>
        <dbReference type="Ensembl" id="ENSCWAP00000028601.1"/>
    </source>
</evidence>